<dbReference type="SMART" id="SM00014">
    <property type="entry name" value="acidPPc"/>
    <property type="match status" value="1"/>
</dbReference>
<dbReference type="PANTHER" id="PTHR14969:SF62">
    <property type="entry name" value="DECAPRENYLPHOSPHORYL-5-PHOSPHORIBOSE PHOSPHATASE RV3807C-RELATED"/>
    <property type="match status" value="1"/>
</dbReference>
<name>Q8KFG2_CHLTE</name>
<accession>Q8KFG2</accession>
<dbReference type="STRING" id="194439.CT0364"/>
<dbReference type="Gene3D" id="1.20.144.10">
    <property type="entry name" value="Phosphatidic acid phosphatase type 2/haloperoxidase"/>
    <property type="match status" value="1"/>
</dbReference>
<evidence type="ECO:0000256" key="6">
    <source>
        <dbReference type="ARBA" id="ARBA00023136"/>
    </source>
</evidence>
<dbReference type="InterPro" id="IPR000326">
    <property type="entry name" value="PAP2/HPO"/>
</dbReference>
<feature type="domain" description="Phosphatidic acid phosphatase type 2/haloperoxidase" evidence="7">
    <location>
        <begin position="20"/>
        <end position="135"/>
    </location>
</feature>
<gene>
    <name evidence="8" type="ordered locus">CT0364</name>
</gene>
<dbReference type="SUPFAM" id="SSF48317">
    <property type="entry name" value="Acid phosphatase/Vanadium-dependent haloperoxidase"/>
    <property type="match status" value="1"/>
</dbReference>
<dbReference type="PANTHER" id="PTHR14969">
    <property type="entry name" value="SPHINGOSINE-1-PHOSPHATE PHOSPHOHYDROLASE"/>
    <property type="match status" value="1"/>
</dbReference>
<keyword evidence="5" id="KW-1133">Transmembrane helix</keyword>
<dbReference type="Pfam" id="PF01569">
    <property type="entry name" value="PAP2"/>
    <property type="match status" value="1"/>
</dbReference>
<dbReference type="EnsemblBacteria" id="AAM71610">
    <property type="protein sequence ID" value="AAM71610"/>
    <property type="gene ID" value="CT0364"/>
</dbReference>
<dbReference type="AlphaFoldDB" id="Q8KFG2"/>
<keyword evidence="3" id="KW-0812">Transmembrane</keyword>
<dbReference type="GO" id="GO:0005886">
    <property type="term" value="C:plasma membrane"/>
    <property type="evidence" value="ECO:0007669"/>
    <property type="project" value="UniProtKB-SubCell"/>
</dbReference>
<protein>
    <submittedName>
        <fullName evidence="8">PAP2 superfamily protein</fullName>
    </submittedName>
</protein>
<dbReference type="HOGENOM" id="CLU_072573_6_2_10"/>
<evidence type="ECO:0000313" key="8">
    <source>
        <dbReference type="EMBL" id="AAM71610.1"/>
    </source>
</evidence>
<dbReference type="eggNOG" id="COG0671">
    <property type="taxonomic scope" value="Bacteria"/>
</dbReference>
<evidence type="ECO:0000256" key="2">
    <source>
        <dbReference type="ARBA" id="ARBA00022475"/>
    </source>
</evidence>
<organism evidence="8 9">
    <name type="scientific">Chlorobaculum tepidum (strain ATCC 49652 / DSM 12025 / NBRC 103806 / TLS)</name>
    <name type="common">Chlorobium tepidum</name>
    <dbReference type="NCBI Taxonomy" id="194439"/>
    <lineage>
        <taxon>Bacteria</taxon>
        <taxon>Pseudomonadati</taxon>
        <taxon>Chlorobiota</taxon>
        <taxon>Chlorobiia</taxon>
        <taxon>Chlorobiales</taxon>
        <taxon>Chlorobiaceae</taxon>
        <taxon>Chlorobaculum</taxon>
    </lineage>
</organism>
<evidence type="ECO:0000256" key="1">
    <source>
        <dbReference type="ARBA" id="ARBA00004651"/>
    </source>
</evidence>
<evidence type="ECO:0000256" key="3">
    <source>
        <dbReference type="ARBA" id="ARBA00022692"/>
    </source>
</evidence>
<keyword evidence="9" id="KW-1185">Reference proteome</keyword>
<keyword evidence="2" id="KW-1003">Cell membrane</keyword>
<evidence type="ECO:0000256" key="4">
    <source>
        <dbReference type="ARBA" id="ARBA00022801"/>
    </source>
</evidence>
<sequence>MGGLLLFAGFWKWNRWLSLSGLFLFSTVAASGLASDLAKVILCRSRPELFLQQGIYGFDLFGWHFDHAWQSFPSGHSATALSAALTLSLLFPRFRPVFIIAGSTIAASRVVICQHYLSDIVAGSALGAVTVALLYQRYFRKLFDETATIQT</sequence>
<keyword evidence="6" id="KW-0472">Membrane</keyword>
<reference evidence="8 9" key="1">
    <citation type="journal article" date="2002" name="Proc. Natl. Acad. Sci. U.S.A.">
        <title>The complete genome sequence of Chlorobium tepidum TLS, a photosynthetic, anaerobic, green-sulfur bacterium.</title>
        <authorList>
            <person name="Eisen J.A."/>
            <person name="Nelson K.E."/>
            <person name="Paulsen I.T."/>
            <person name="Heidelberg J.F."/>
            <person name="Wu M."/>
            <person name="Dodson R.J."/>
            <person name="Deboy R."/>
            <person name="Gwinn M.L."/>
            <person name="Nelson W.C."/>
            <person name="Haft D.H."/>
            <person name="Hickey E.K."/>
            <person name="Peterson J.D."/>
            <person name="Durkin A.S."/>
            <person name="Kolonay J.L."/>
            <person name="Yang F."/>
            <person name="Holt I."/>
            <person name="Umayam L.A."/>
            <person name="Mason T."/>
            <person name="Brenner M."/>
            <person name="Shea T.P."/>
            <person name="Parksey D."/>
            <person name="Nierman W.C."/>
            <person name="Feldblyum T.V."/>
            <person name="Hansen C.L."/>
            <person name="Craven M.B."/>
            <person name="Radune D."/>
            <person name="Vamathevan J."/>
            <person name="Khouri H."/>
            <person name="White O."/>
            <person name="Gruber T.M."/>
            <person name="Ketchum K.A."/>
            <person name="Venter J.C."/>
            <person name="Tettelin H."/>
            <person name="Bryant D.A."/>
            <person name="Fraser C.M."/>
        </authorList>
    </citation>
    <scope>NUCLEOTIDE SEQUENCE [LARGE SCALE GENOMIC DNA]</scope>
    <source>
        <strain evidence="9">ATCC 49652 / DSM 12025 / NBRC 103806 / TLS</strain>
    </source>
</reference>
<comment type="subcellular location">
    <subcellularLocation>
        <location evidence="1">Cell membrane</location>
        <topology evidence="1">Multi-pass membrane protein</topology>
    </subcellularLocation>
</comment>
<dbReference type="GO" id="GO:0016787">
    <property type="term" value="F:hydrolase activity"/>
    <property type="evidence" value="ECO:0007669"/>
    <property type="project" value="UniProtKB-KW"/>
</dbReference>
<dbReference type="Proteomes" id="UP000001007">
    <property type="component" value="Chromosome"/>
</dbReference>
<dbReference type="KEGG" id="cte:CT0364"/>
<dbReference type="OrthoDB" id="9773582at2"/>
<evidence type="ECO:0000313" key="9">
    <source>
        <dbReference type="Proteomes" id="UP000001007"/>
    </source>
</evidence>
<evidence type="ECO:0000259" key="7">
    <source>
        <dbReference type="SMART" id="SM00014"/>
    </source>
</evidence>
<keyword evidence="4" id="KW-0378">Hydrolase</keyword>
<dbReference type="InterPro" id="IPR036938">
    <property type="entry name" value="PAP2/HPO_sf"/>
</dbReference>
<proteinExistence type="predicted"/>
<dbReference type="EMBL" id="AE006470">
    <property type="protein sequence ID" value="AAM71610.1"/>
    <property type="molecule type" value="Genomic_DNA"/>
</dbReference>
<evidence type="ECO:0000256" key="5">
    <source>
        <dbReference type="ARBA" id="ARBA00022989"/>
    </source>
</evidence>